<dbReference type="GO" id="GO:0007165">
    <property type="term" value="P:signal transduction"/>
    <property type="evidence" value="ECO:0007669"/>
    <property type="project" value="TreeGrafter"/>
</dbReference>
<feature type="non-terminal residue" evidence="2">
    <location>
        <position position="236"/>
    </location>
</feature>
<accession>J9C7L4</accession>
<dbReference type="Gene3D" id="2.30.42.10">
    <property type="match status" value="1"/>
</dbReference>
<dbReference type="Gene3D" id="3.30.750.44">
    <property type="match status" value="1"/>
</dbReference>
<dbReference type="GO" id="GO:0030288">
    <property type="term" value="C:outer membrane-bounded periplasmic space"/>
    <property type="evidence" value="ECO:0007669"/>
    <property type="project" value="TreeGrafter"/>
</dbReference>
<dbReference type="Pfam" id="PF03572">
    <property type="entry name" value="Peptidase_S41"/>
    <property type="match status" value="1"/>
</dbReference>
<dbReference type="SUPFAM" id="SSF52096">
    <property type="entry name" value="ClpP/crotonase"/>
    <property type="match status" value="1"/>
</dbReference>
<sequence length="236" mass="25480">MRANYYGDISDEALNDMIGYGYVLGTGDKNASYYTARQFNELLAVQNGNIMGVGVDLVKDTSGYGRIVAVYDGSPAEDMGMETGGFITSVDGSDVKGISVENILAKLRGEGGTDVQVGYMAPDGTTNEYTINRRAYIIPSVNFNMISGGIGYIRIQRFDGTTLNQFSRAVNTLQDEGVKGLILDLRDNGGGLLRAAIDCLDILVPRGDLVWAEYKNGERKLLGESDESSVNLPMIV</sequence>
<dbReference type="GO" id="GO:0006508">
    <property type="term" value="P:proteolysis"/>
    <property type="evidence" value="ECO:0007669"/>
    <property type="project" value="UniProtKB-KW"/>
</dbReference>
<dbReference type="InterPro" id="IPR001478">
    <property type="entry name" value="PDZ"/>
</dbReference>
<keyword evidence="2" id="KW-0378">Hydrolase</keyword>
<dbReference type="EMBL" id="AMCI01005592">
    <property type="protein sequence ID" value="EJW95850.1"/>
    <property type="molecule type" value="Genomic_DNA"/>
</dbReference>
<reference evidence="2" key="1">
    <citation type="journal article" date="2012" name="PLoS ONE">
        <title>Gene sets for utilization of primary and secondary nutrition supplies in the distal gut of endangered iberian lynx.</title>
        <authorList>
            <person name="Alcaide M."/>
            <person name="Messina E."/>
            <person name="Richter M."/>
            <person name="Bargiela R."/>
            <person name="Peplies J."/>
            <person name="Huws S.A."/>
            <person name="Newbold C.J."/>
            <person name="Golyshin P.N."/>
            <person name="Simon M.A."/>
            <person name="Lopez G."/>
            <person name="Yakimov M.M."/>
            <person name="Ferrer M."/>
        </authorList>
    </citation>
    <scope>NUCLEOTIDE SEQUENCE</scope>
</reference>
<evidence type="ECO:0000313" key="2">
    <source>
        <dbReference type="EMBL" id="EJW95850.1"/>
    </source>
</evidence>
<dbReference type="AlphaFoldDB" id="J9C7L4"/>
<gene>
    <name evidence="2" type="ORF">EVA_16043</name>
</gene>
<proteinExistence type="predicted"/>
<dbReference type="PANTHER" id="PTHR32060">
    <property type="entry name" value="TAIL-SPECIFIC PROTEASE"/>
    <property type="match status" value="1"/>
</dbReference>
<organism evidence="2">
    <name type="scientific">gut metagenome</name>
    <dbReference type="NCBI Taxonomy" id="749906"/>
    <lineage>
        <taxon>unclassified sequences</taxon>
        <taxon>metagenomes</taxon>
        <taxon>organismal metagenomes</taxon>
    </lineage>
</organism>
<evidence type="ECO:0000259" key="1">
    <source>
        <dbReference type="PROSITE" id="PS50106"/>
    </source>
</evidence>
<protein>
    <submittedName>
        <fullName evidence="2">Carboxyl-terminal protease</fullName>
    </submittedName>
</protein>
<dbReference type="InterPro" id="IPR036034">
    <property type="entry name" value="PDZ_sf"/>
</dbReference>
<dbReference type="InterPro" id="IPR005151">
    <property type="entry name" value="Tail-specific_protease"/>
</dbReference>
<keyword evidence="2" id="KW-0645">Protease</keyword>
<dbReference type="InterPro" id="IPR029045">
    <property type="entry name" value="ClpP/crotonase-like_dom_sf"/>
</dbReference>
<dbReference type="GO" id="GO:0008236">
    <property type="term" value="F:serine-type peptidase activity"/>
    <property type="evidence" value="ECO:0007669"/>
    <property type="project" value="InterPro"/>
</dbReference>
<comment type="caution">
    <text evidence="2">The sequence shown here is derived from an EMBL/GenBank/DDBJ whole genome shotgun (WGS) entry which is preliminary data.</text>
</comment>
<dbReference type="SUPFAM" id="SSF50156">
    <property type="entry name" value="PDZ domain-like"/>
    <property type="match status" value="1"/>
</dbReference>
<dbReference type="InterPro" id="IPR041489">
    <property type="entry name" value="PDZ_6"/>
</dbReference>
<name>J9C7L4_9ZZZZ</name>
<dbReference type="PROSITE" id="PS50106">
    <property type="entry name" value="PDZ"/>
    <property type="match status" value="1"/>
</dbReference>
<dbReference type="GO" id="GO:0004175">
    <property type="term" value="F:endopeptidase activity"/>
    <property type="evidence" value="ECO:0007669"/>
    <property type="project" value="TreeGrafter"/>
</dbReference>
<dbReference type="Gene3D" id="3.90.226.10">
    <property type="entry name" value="2-enoyl-CoA Hydratase, Chain A, domain 1"/>
    <property type="match status" value="1"/>
</dbReference>
<dbReference type="Pfam" id="PF17820">
    <property type="entry name" value="PDZ_6"/>
    <property type="match status" value="1"/>
</dbReference>
<dbReference type="PANTHER" id="PTHR32060:SF30">
    <property type="entry name" value="CARBOXY-TERMINAL PROCESSING PROTEASE CTPA"/>
    <property type="match status" value="1"/>
</dbReference>
<feature type="domain" description="PDZ" evidence="1">
    <location>
        <begin position="39"/>
        <end position="112"/>
    </location>
</feature>